<dbReference type="SUPFAM" id="SSF49899">
    <property type="entry name" value="Concanavalin A-like lectins/glucanases"/>
    <property type="match status" value="1"/>
</dbReference>
<evidence type="ECO:0000313" key="5">
    <source>
        <dbReference type="Proteomes" id="UP000326939"/>
    </source>
</evidence>
<dbReference type="Gene3D" id="2.60.120.200">
    <property type="match status" value="1"/>
</dbReference>
<evidence type="ECO:0000259" key="3">
    <source>
        <dbReference type="PROSITE" id="PS50001"/>
    </source>
</evidence>
<dbReference type="InterPro" id="IPR036860">
    <property type="entry name" value="SH2_dom_sf"/>
</dbReference>
<organism evidence="4 5">
    <name type="scientific">Salix brachista</name>
    <dbReference type="NCBI Taxonomy" id="2182728"/>
    <lineage>
        <taxon>Eukaryota</taxon>
        <taxon>Viridiplantae</taxon>
        <taxon>Streptophyta</taxon>
        <taxon>Embryophyta</taxon>
        <taxon>Tracheophyta</taxon>
        <taxon>Spermatophyta</taxon>
        <taxon>Magnoliopsida</taxon>
        <taxon>eudicotyledons</taxon>
        <taxon>Gunneridae</taxon>
        <taxon>Pentapetalae</taxon>
        <taxon>rosids</taxon>
        <taxon>fabids</taxon>
        <taxon>Malpighiales</taxon>
        <taxon>Salicaceae</taxon>
        <taxon>Saliceae</taxon>
        <taxon>Salix</taxon>
    </lineage>
</organism>
<dbReference type="InterPro" id="IPR001217">
    <property type="entry name" value="STAT"/>
</dbReference>
<keyword evidence="5" id="KW-1185">Reference proteome</keyword>
<name>A0A5N5JT96_9ROSI</name>
<dbReference type="AlphaFoldDB" id="A0A5N5JT96"/>
<comment type="caution">
    <text evidence="4">The sequence shown here is derived from an EMBL/GenBank/DDBJ whole genome shotgun (WGS) entry which is preliminary data.</text>
</comment>
<evidence type="ECO:0000313" key="4">
    <source>
        <dbReference type="EMBL" id="KAB5521324.1"/>
    </source>
</evidence>
<feature type="domain" description="SH2" evidence="3">
    <location>
        <begin position="629"/>
        <end position="711"/>
    </location>
</feature>
<dbReference type="PROSITE" id="PS50001">
    <property type="entry name" value="SH2"/>
    <property type="match status" value="1"/>
</dbReference>
<reference evidence="5" key="1">
    <citation type="journal article" date="2019" name="Gigascience">
        <title>De novo genome assembly of the endangered Acer yangbiense, a plant species with extremely small populations endemic to Yunnan Province, China.</title>
        <authorList>
            <person name="Yang J."/>
            <person name="Wariss H.M."/>
            <person name="Tao L."/>
            <person name="Zhang R."/>
            <person name="Yun Q."/>
            <person name="Hollingsworth P."/>
            <person name="Dao Z."/>
            <person name="Luo G."/>
            <person name="Guo H."/>
            <person name="Ma Y."/>
            <person name="Sun W."/>
        </authorList>
    </citation>
    <scope>NUCLEOTIDE SEQUENCE [LARGE SCALE GENOMIC DNA]</scope>
    <source>
        <strain evidence="5">cv. br00</strain>
    </source>
</reference>
<protein>
    <recommendedName>
        <fullName evidence="3">SH2 domain-containing protein</fullName>
    </recommendedName>
</protein>
<gene>
    <name evidence="4" type="ORF">DKX38_025643</name>
</gene>
<dbReference type="PANTHER" id="PTHR11801">
    <property type="entry name" value="SIGNAL TRANSDUCER AND ACTIVATOR OF TRANSCRIPTION"/>
    <property type="match status" value="1"/>
</dbReference>
<evidence type="ECO:0000256" key="2">
    <source>
        <dbReference type="PROSITE-ProRule" id="PRU00191"/>
    </source>
</evidence>
<dbReference type="InterPro" id="IPR000980">
    <property type="entry name" value="SH2"/>
</dbReference>
<dbReference type="Gene3D" id="3.30.505.10">
    <property type="entry name" value="SH2 domain"/>
    <property type="match status" value="1"/>
</dbReference>
<sequence length="734" mass="82847">MGSDNNNNVINRKDYILLKDFRKEIEVENEKNFSISFWVYLINSSTAAFPATIIKQVCSDISSNAPFLVLNEKKKMTLFPFLHAHKDTTNFSNSTSMEIEFPLENWIHVGCEVVTDMLRLHINGEIVGEQPQSFSLDNSSNSNGLRKITLAGAGVDDGLQGYIHLAEVLPLSFSIKDHYVKDPPLRLSVDLSTTSEIDEDSDSIWNIVGGKASCRRIFSLDVVLLNAICQAVNKELEIIASLVYADSGLHVEKTSDDEDPLLASCDGIEFASYDRPGKLLHGRASLKLKISQLSSKCDNRLFRIKLEIPKFSGYHFLEAFSHPIRCISRCRNPRTSMTWKRPSSAPDPSNKSQSFGLCNGSLELQHNSIHEIRAGPSSKRIKLGKERTSTLGQTDVACYSDTWTTNQVANAVETQLAREVENIEEADNSPSVSDSIEERLSDFNIMSSSGYLISDVIIFKYCLGGMTDRALLLKEVATSASEEDLFRLANEVSLYSGCSHHRRQIVIAKRLIEEGTKVWNSISQNNRLIQWENGVFEIEEQFMRITCSSTRSFTEQVAFSFPSLSPHYENMQCCCLQIEDFELLRRISGCGEYMAQENFEKIWRWLYPVAFTLTSDSINTIWNSTSPKWIEGFITKEEAEISLQGPRGLQEPGTFVLRFPTSRSWPHSDAGCLIVTYVGSDYTIHHRLLSLDYIYSCEESEMNGKSLEDMLFAEPELSRLGRQDILIVRQSQLT</sequence>
<dbReference type="EMBL" id="VDCV01000016">
    <property type="protein sequence ID" value="KAB5521324.1"/>
    <property type="molecule type" value="Genomic_DNA"/>
</dbReference>
<dbReference type="GO" id="GO:0003700">
    <property type="term" value="F:DNA-binding transcription factor activity"/>
    <property type="evidence" value="ECO:0007669"/>
    <property type="project" value="InterPro"/>
</dbReference>
<dbReference type="GO" id="GO:0007165">
    <property type="term" value="P:signal transduction"/>
    <property type="evidence" value="ECO:0007669"/>
    <property type="project" value="InterPro"/>
</dbReference>
<dbReference type="InterPro" id="IPR013320">
    <property type="entry name" value="ConA-like_dom_sf"/>
</dbReference>
<evidence type="ECO:0000256" key="1">
    <source>
        <dbReference type="ARBA" id="ARBA00022999"/>
    </source>
</evidence>
<accession>A0A5N5JT96</accession>
<keyword evidence="1 2" id="KW-0727">SH2 domain</keyword>
<proteinExistence type="predicted"/>
<dbReference type="Proteomes" id="UP000326939">
    <property type="component" value="Chromosome 16"/>
</dbReference>
<dbReference type="SUPFAM" id="SSF55550">
    <property type="entry name" value="SH2 domain"/>
    <property type="match status" value="1"/>
</dbReference>